<dbReference type="Pfam" id="PF03372">
    <property type="entry name" value="Exo_endo_phos"/>
    <property type="match status" value="1"/>
</dbReference>
<dbReference type="RefSeq" id="WP_128354532.1">
    <property type="nucleotide sequence ID" value="NZ_CP022987.1"/>
</dbReference>
<protein>
    <submittedName>
        <fullName evidence="10">Exodeoxyribonuclease III</fullName>
    </submittedName>
</protein>
<feature type="binding site" evidence="7">
    <location>
        <position position="7"/>
    </location>
    <ligand>
        <name>Mg(2+)</name>
        <dbReference type="ChEBI" id="CHEBI:18420"/>
        <label>1</label>
    </ligand>
</feature>
<dbReference type="NCBIfam" id="TIGR00633">
    <property type="entry name" value="xth"/>
    <property type="match status" value="1"/>
</dbReference>
<dbReference type="GO" id="GO:0003677">
    <property type="term" value="F:DNA binding"/>
    <property type="evidence" value="ECO:0007669"/>
    <property type="project" value="InterPro"/>
</dbReference>
<dbReference type="AlphaFoldDB" id="A0A410GB23"/>
<dbReference type="GO" id="GO:0006281">
    <property type="term" value="P:DNA repair"/>
    <property type="evidence" value="ECO:0007669"/>
    <property type="project" value="InterPro"/>
</dbReference>
<dbReference type="KEGG" id="pus:CKA81_06280"/>
<feature type="active site" description="Proton donor/acceptor" evidence="6">
    <location>
        <position position="149"/>
    </location>
</feature>
<evidence type="ECO:0000256" key="5">
    <source>
        <dbReference type="ARBA" id="ARBA00022842"/>
    </source>
</evidence>
<dbReference type="PANTHER" id="PTHR43250">
    <property type="entry name" value="EXODEOXYRIBONUCLEASE III"/>
    <property type="match status" value="1"/>
</dbReference>
<dbReference type="SUPFAM" id="SSF56219">
    <property type="entry name" value="DNase I-like"/>
    <property type="match status" value="1"/>
</dbReference>
<evidence type="ECO:0000259" key="9">
    <source>
        <dbReference type="Pfam" id="PF03372"/>
    </source>
</evidence>
<feature type="binding site" evidence="7">
    <location>
        <position position="250"/>
    </location>
    <ligand>
        <name>Mg(2+)</name>
        <dbReference type="ChEBI" id="CHEBI:18420"/>
        <label>1</label>
    </ligand>
</feature>
<comment type="similarity">
    <text evidence="2">Belongs to the DNA repair enzymes AP/ExoA family.</text>
</comment>
<dbReference type="CDD" id="cd09086">
    <property type="entry name" value="ExoIII-like_AP-endo"/>
    <property type="match status" value="1"/>
</dbReference>
<dbReference type="InterPro" id="IPR020848">
    <property type="entry name" value="AP_endonuclease_F1_CS"/>
</dbReference>
<feature type="site" description="Important for catalytic activity" evidence="8">
    <location>
        <position position="220"/>
    </location>
</feature>
<dbReference type="InterPro" id="IPR037493">
    <property type="entry name" value="ExoIII-like"/>
</dbReference>
<comment type="cofactor">
    <cofactor evidence="7">
        <name>Mg(2+)</name>
        <dbReference type="ChEBI" id="CHEBI:18420"/>
    </cofactor>
    <cofactor evidence="7">
        <name>Mn(2+)</name>
        <dbReference type="ChEBI" id="CHEBI:29035"/>
    </cofactor>
    <text evidence="7">Probably binds two magnesium or manganese ions per subunit.</text>
</comment>
<evidence type="ECO:0000313" key="11">
    <source>
        <dbReference type="Proteomes" id="UP000283474"/>
    </source>
</evidence>
<keyword evidence="5 7" id="KW-0460">Magnesium</keyword>
<dbReference type="InterPro" id="IPR005135">
    <property type="entry name" value="Endo/exonuclease/phosphatase"/>
</dbReference>
<dbReference type="PROSITE" id="PS00728">
    <property type="entry name" value="AP_NUCLEASE_F1_3"/>
    <property type="match status" value="1"/>
</dbReference>
<dbReference type="Proteomes" id="UP000283474">
    <property type="component" value="Chromosome"/>
</dbReference>
<comment type="cofactor">
    <cofactor evidence="1">
        <name>Mn(2+)</name>
        <dbReference type="ChEBI" id="CHEBI:29035"/>
    </cofactor>
</comment>
<dbReference type="OrthoDB" id="9803914at2"/>
<evidence type="ECO:0000256" key="3">
    <source>
        <dbReference type="ARBA" id="ARBA00022723"/>
    </source>
</evidence>
<dbReference type="GO" id="GO:0008311">
    <property type="term" value="F:double-stranded DNA 3'-5' DNA exonuclease activity"/>
    <property type="evidence" value="ECO:0007669"/>
    <property type="project" value="InterPro"/>
</dbReference>
<dbReference type="Gene3D" id="3.60.10.10">
    <property type="entry name" value="Endonuclease/exonuclease/phosphatase"/>
    <property type="match status" value="1"/>
</dbReference>
<feature type="active site" description="Proton acceptor" evidence="6">
    <location>
        <position position="250"/>
    </location>
</feature>
<accession>A0A410GB23</accession>
<feature type="site" description="Transition state stabilizer" evidence="8">
    <location>
        <position position="151"/>
    </location>
</feature>
<keyword evidence="11" id="KW-1185">Reference proteome</keyword>
<dbReference type="PANTHER" id="PTHR43250:SF2">
    <property type="entry name" value="EXODEOXYRIBONUCLEASE III"/>
    <property type="match status" value="1"/>
</dbReference>
<dbReference type="GO" id="GO:0046872">
    <property type="term" value="F:metal ion binding"/>
    <property type="evidence" value="ECO:0007669"/>
    <property type="project" value="UniProtKB-KW"/>
</dbReference>
<keyword evidence="7" id="KW-0464">Manganese</keyword>
<feature type="active site" evidence="6">
    <location>
        <position position="108"/>
    </location>
</feature>
<name>A0A410GB23_9BURK</name>
<sequence>MKLATWNINSLKVRLPQVLDWLQAHPVDALCLQELKLPDDKFPLEAFTEIGYTAQWAGQKTYNGVAIVARQECLEVQRNIPDFDDHQQRIIASTLASPIGDIRIISAYCPNGQAVGSDKYEYKLRWYAALRDWLQGELQRYPRLAILGDYNVAPKDEDVHDPAKWVGDVLVSEPERAAFNAVLDLGLTDAFRQFEQPEKSFSWWDYRRMAFRRNAGLRIDHVLLSDALRDYCVSCVIDKTPRANEQPSDHTPVVATLVLPQAS</sequence>
<dbReference type="PROSITE" id="PS51435">
    <property type="entry name" value="AP_NUCLEASE_F1_4"/>
    <property type="match status" value="1"/>
</dbReference>
<feature type="binding site" evidence="7">
    <location>
        <position position="249"/>
    </location>
    <ligand>
        <name>Mg(2+)</name>
        <dbReference type="ChEBI" id="CHEBI:18420"/>
        <label>1</label>
    </ligand>
</feature>
<evidence type="ECO:0000256" key="2">
    <source>
        <dbReference type="ARBA" id="ARBA00007092"/>
    </source>
</evidence>
<evidence type="ECO:0000256" key="8">
    <source>
        <dbReference type="PIRSR" id="PIRSR604808-3"/>
    </source>
</evidence>
<dbReference type="EMBL" id="CP022987">
    <property type="protein sequence ID" value="QAA93489.1"/>
    <property type="molecule type" value="Genomic_DNA"/>
</dbReference>
<dbReference type="NCBIfam" id="TIGR00195">
    <property type="entry name" value="exoDNase_III"/>
    <property type="match status" value="1"/>
</dbReference>
<proteinExistence type="inferred from homology"/>
<feature type="site" description="Interaction with DNA substrate" evidence="8">
    <location>
        <position position="250"/>
    </location>
</feature>
<feature type="domain" description="Endonuclease/exonuclease/phosphatase" evidence="9">
    <location>
        <begin position="4"/>
        <end position="250"/>
    </location>
</feature>
<keyword evidence="3 7" id="KW-0479">Metal-binding</keyword>
<feature type="binding site" evidence="7">
    <location>
        <position position="34"/>
    </location>
    <ligand>
        <name>Mg(2+)</name>
        <dbReference type="ChEBI" id="CHEBI:18420"/>
        <label>1</label>
    </ligand>
</feature>
<reference evidence="10 11" key="1">
    <citation type="submission" date="2017-08" db="EMBL/GenBank/DDBJ databases">
        <authorList>
            <person name="Park S.-J."/>
            <person name="Kim H."/>
        </authorList>
    </citation>
    <scope>NUCLEOTIDE SEQUENCE [LARGE SCALE GENOMIC DNA]</scope>
    <source>
        <strain evidence="11">ye3</strain>
    </source>
</reference>
<dbReference type="InterPro" id="IPR036691">
    <property type="entry name" value="Endo/exonu/phosph_ase_sf"/>
</dbReference>
<evidence type="ECO:0000256" key="4">
    <source>
        <dbReference type="ARBA" id="ARBA00022801"/>
    </source>
</evidence>
<evidence type="ECO:0000256" key="1">
    <source>
        <dbReference type="ARBA" id="ARBA00001936"/>
    </source>
</evidence>
<evidence type="ECO:0000313" key="10">
    <source>
        <dbReference type="EMBL" id="QAA93489.1"/>
    </source>
</evidence>
<gene>
    <name evidence="10" type="primary">xth</name>
    <name evidence="10" type="ORF">CKA81_06280</name>
</gene>
<evidence type="ECO:0000256" key="6">
    <source>
        <dbReference type="PIRSR" id="PIRSR604808-1"/>
    </source>
</evidence>
<feature type="binding site" evidence="7">
    <location>
        <position position="149"/>
    </location>
    <ligand>
        <name>Mg(2+)</name>
        <dbReference type="ChEBI" id="CHEBI:18420"/>
        <label>1</label>
    </ligand>
</feature>
<feature type="binding site" evidence="7">
    <location>
        <position position="151"/>
    </location>
    <ligand>
        <name>Mg(2+)</name>
        <dbReference type="ChEBI" id="CHEBI:18420"/>
        <label>1</label>
    </ligand>
</feature>
<organism evidence="10 11">
    <name type="scientific">Pollutimonas thiosulfatoxidans</name>
    <dbReference type="NCBI Taxonomy" id="2028345"/>
    <lineage>
        <taxon>Bacteria</taxon>
        <taxon>Pseudomonadati</taxon>
        <taxon>Pseudomonadota</taxon>
        <taxon>Betaproteobacteria</taxon>
        <taxon>Burkholderiales</taxon>
        <taxon>Alcaligenaceae</taxon>
        <taxon>Pollutimonas</taxon>
    </lineage>
</organism>
<dbReference type="InterPro" id="IPR004808">
    <property type="entry name" value="AP_endonuc_1"/>
</dbReference>
<dbReference type="GO" id="GO:0004519">
    <property type="term" value="F:endonuclease activity"/>
    <property type="evidence" value="ECO:0007669"/>
    <property type="project" value="InterPro"/>
</dbReference>
<keyword evidence="4" id="KW-0378">Hydrolase</keyword>
<evidence type="ECO:0000256" key="7">
    <source>
        <dbReference type="PIRSR" id="PIRSR604808-2"/>
    </source>
</evidence>